<evidence type="ECO:0000256" key="13">
    <source>
        <dbReference type="SAM" id="Phobius"/>
    </source>
</evidence>
<reference evidence="14 15" key="1">
    <citation type="submission" date="2015-09" db="EMBL/GenBank/DDBJ databases">
        <authorList>
            <consortium name="Pathogen Informatics"/>
        </authorList>
    </citation>
    <scope>NUCLEOTIDE SEQUENCE [LARGE SCALE GENOMIC DNA]</scope>
    <source>
        <strain evidence="14 15">2789STDY5834876</strain>
    </source>
</reference>
<name>A0A174MUS9_9FIRM</name>
<evidence type="ECO:0000256" key="7">
    <source>
        <dbReference type="ARBA" id="ARBA00022475"/>
    </source>
</evidence>
<evidence type="ECO:0000256" key="11">
    <source>
        <dbReference type="ARBA" id="ARBA00023136"/>
    </source>
</evidence>
<dbReference type="GO" id="GO:0006811">
    <property type="term" value="P:monoatomic ion transport"/>
    <property type="evidence" value="ECO:0007669"/>
    <property type="project" value="UniProtKB-KW"/>
</dbReference>
<dbReference type="PANTHER" id="PTHR43298">
    <property type="entry name" value="MULTIDRUG RESISTANCE PROTEIN NORM-RELATED"/>
    <property type="match status" value="1"/>
</dbReference>
<evidence type="ECO:0000256" key="1">
    <source>
        <dbReference type="ARBA" id="ARBA00003408"/>
    </source>
</evidence>
<protein>
    <recommendedName>
        <fullName evidence="4">Probable multidrug resistance protein NorM</fullName>
    </recommendedName>
    <alternativeName>
        <fullName evidence="12">Multidrug-efflux transporter</fullName>
    </alternativeName>
</protein>
<dbReference type="PIRSF" id="PIRSF006603">
    <property type="entry name" value="DinF"/>
    <property type="match status" value="1"/>
</dbReference>
<feature type="transmembrane region" description="Helical" evidence="13">
    <location>
        <begin position="54"/>
        <end position="79"/>
    </location>
</feature>
<dbReference type="NCBIfam" id="TIGR00797">
    <property type="entry name" value="matE"/>
    <property type="match status" value="1"/>
</dbReference>
<feature type="transmembrane region" description="Helical" evidence="13">
    <location>
        <begin position="225"/>
        <end position="247"/>
    </location>
</feature>
<evidence type="ECO:0000256" key="5">
    <source>
        <dbReference type="ARBA" id="ARBA00022448"/>
    </source>
</evidence>
<dbReference type="InterPro" id="IPR002528">
    <property type="entry name" value="MATE_fam"/>
</dbReference>
<evidence type="ECO:0000256" key="2">
    <source>
        <dbReference type="ARBA" id="ARBA00004651"/>
    </source>
</evidence>
<dbReference type="GO" id="GO:0005886">
    <property type="term" value="C:plasma membrane"/>
    <property type="evidence" value="ECO:0007669"/>
    <property type="project" value="UniProtKB-SubCell"/>
</dbReference>
<evidence type="ECO:0000313" key="14">
    <source>
        <dbReference type="EMBL" id="CUP37515.1"/>
    </source>
</evidence>
<comment type="function">
    <text evidence="1">Multidrug efflux pump.</text>
</comment>
<evidence type="ECO:0000256" key="6">
    <source>
        <dbReference type="ARBA" id="ARBA00022449"/>
    </source>
</evidence>
<keyword evidence="8 13" id="KW-0812">Transmembrane</keyword>
<feature type="transmembrane region" description="Helical" evidence="13">
    <location>
        <begin position="123"/>
        <end position="149"/>
    </location>
</feature>
<gene>
    <name evidence="14" type="primary">mdtK_3</name>
    <name evidence="14" type="ORF">ERS852491_04995</name>
</gene>
<evidence type="ECO:0000256" key="9">
    <source>
        <dbReference type="ARBA" id="ARBA00022989"/>
    </source>
</evidence>
<feature type="transmembrane region" description="Helical" evidence="13">
    <location>
        <begin position="349"/>
        <end position="373"/>
    </location>
</feature>
<comment type="subcellular location">
    <subcellularLocation>
        <location evidence="2">Cell membrane</location>
        <topology evidence="2">Multi-pass membrane protein</topology>
    </subcellularLocation>
</comment>
<dbReference type="Proteomes" id="UP000095544">
    <property type="component" value="Unassembled WGS sequence"/>
</dbReference>
<evidence type="ECO:0000256" key="4">
    <source>
        <dbReference type="ARBA" id="ARBA00020268"/>
    </source>
</evidence>
<evidence type="ECO:0000256" key="12">
    <source>
        <dbReference type="ARBA" id="ARBA00031636"/>
    </source>
</evidence>
<dbReference type="CDD" id="cd13138">
    <property type="entry name" value="MATE_yoeA_like"/>
    <property type="match status" value="1"/>
</dbReference>
<evidence type="ECO:0000313" key="15">
    <source>
        <dbReference type="Proteomes" id="UP000095544"/>
    </source>
</evidence>
<dbReference type="AlphaFoldDB" id="A0A174MUS9"/>
<feature type="transmembrane region" description="Helical" evidence="13">
    <location>
        <begin position="198"/>
        <end position="219"/>
    </location>
</feature>
<feature type="transmembrane region" description="Helical" evidence="13">
    <location>
        <begin position="445"/>
        <end position="469"/>
    </location>
</feature>
<keyword evidence="10" id="KW-0406">Ion transport</keyword>
<keyword evidence="5" id="KW-0813">Transport</keyword>
<evidence type="ECO:0000256" key="10">
    <source>
        <dbReference type="ARBA" id="ARBA00023065"/>
    </source>
</evidence>
<accession>A0A174MUS9</accession>
<feature type="transmembrane region" description="Helical" evidence="13">
    <location>
        <begin position="169"/>
        <end position="186"/>
    </location>
</feature>
<dbReference type="InterPro" id="IPR048279">
    <property type="entry name" value="MdtK-like"/>
</dbReference>
<keyword evidence="11 13" id="KW-0472">Membrane</keyword>
<feature type="transmembrane region" description="Helical" evidence="13">
    <location>
        <begin position="267"/>
        <end position="295"/>
    </location>
</feature>
<feature type="transmembrane region" description="Helical" evidence="13">
    <location>
        <begin position="91"/>
        <end position="111"/>
    </location>
</feature>
<proteinExistence type="inferred from homology"/>
<organism evidence="14 15">
    <name type="scientific">Faecalicatena contorta</name>
    <dbReference type="NCBI Taxonomy" id="39482"/>
    <lineage>
        <taxon>Bacteria</taxon>
        <taxon>Bacillati</taxon>
        <taxon>Bacillota</taxon>
        <taxon>Clostridia</taxon>
        <taxon>Lachnospirales</taxon>
        <taxon>Lachnospiraceae</taxon>
        <taxon>Faecalicatena</taxon>
    </lineage>
</organism>
<dbReference type="GO" id="GO:0042910">
    <property type="term" value="F:xenobiotic transmembrane transporter activity"/>
    <property type="evidence" value="ECO:0007669"/>
    <property type="project" value="InterPro"/>
</dbReference>
<keyword evidence="6" id="KW-0050">Antiport</keyword>
<keyword evidence="7" id="KW-1003">Cell membrane</keyword>
<dbReference type="InterPro" id="IPR050222">
    <property type="entry name" value="MATE_MdtK"/>
</dbReference>
<dbReference type="Pfam" id="PF01554">
    <property type="entry name" value="MatE"/>
    <property type="match status" value="2"/>
</dbReference>
<evidence type="ECO:0000256" key="8">
    <source>
        <dbReference type="ARBA" id="ARBA00022692"/>
    </source>
</evidence>
<feature type="transmembrane region" description="Helical" evidence="13">
    <location>
        <begin position="393"/>
        <end position="411"/>
    </location>
</feature>
<keyword evidence="9 13" id="KW-1133">Transmembrane helix</keyword>
<dbReference type="STRING" id="39482.ERS852491_04995"/>
<dbReference type="PANTHER" id="PTHR43298:SF2">
    <property type="entry name" value="FMN_FAD EXPORTER YEEO-RELATED"/>
    <property type="match status" value="1"/>
</dbReference>
<comment type="similarity">
    <text evidence="3">Belongs to the multi antimicrobial extrusion (MATE) (TC 2.A.66.1) family.</text>
</comment>
<sequence length="490" mass="52352">MSAFLSFFILQGRLLFCLLNKTLHYKSLKGMTEMHNASNLTQGKILGPLMKFTLPIMAALILQTLYGAVDLLVVGQFAAPAAVSAVATGSQILYTLTVVITGLSMGVTIIIGQQFGQHKENEIGNTVGAGICLFAAFSLILTAVMLLAAPALVRLLQAPPEAYDFTVQYVRVCSGGIVFIAAYNTLGSIFRGMGDSHTPLMAVAIACAANVALDLLFVAGLNMGAAGAAAATVTAQAVSVFLSMLIIRKRGLIFPFSRKQIRFHKKVIFRICKMGAPCALQDLLVSISFLAITAIVNQLGVIASAGVGVAEKLCGFILLVPSAYTQSMSAYVAQNIGAGQPQRARKGMYYGMATSFCLGLVMSYFSFFHGAALSRIFARDTAVILASAEYLKGYAIDTLLVSFLFCFIGYFNGCGCTTFVMIQGLIGAFGVRIPVSWLASQAEEVSLFHIALATPCSTVVQIVLCFWFFKWGYPRLQKKAVFSSKNTGVS</sequence>
<dbReference type="GO" id="GO:0015297">
    <property type="term" value="F:antiporter activity"/>
    <property type="evidence" value="ECO:0007669"/>
    <property type="project" value="UniProtKB-KW"/>
</dbReference>
<evidence type="ECO:0000256" key="3">
    <source>
        <dbReference type="ARBA" id="ARBA00010199"/>
    </source>
</evidence>
<dbReference type="EMBL" id="CYZU01000092">
    <property type="protein sequence ID" value="CUP37515.1"/>
    <property type="molecule type" value="Genomic_DNA"/>
</dbReference>